<dbReference type="Proteomes" id="UP000222106">
    <property type="component" value="Unassembled WGS sequence"/>
</dbReference>
<gene>
    <name evidence="4" type="ORF">ATJ97_1625</name>
</gene>
<organism evidence="4 5">
    <name type="scientific">Georgenia soli</name>
    <dbReference type="NCBI Taxonomy" id="638953"/>
    <lineage>
        <taxon>Bacteria</taxon>
        <taxon>Bacillati</taxon>
        <taxon>Actinomycetota</taxon>
        <taxon>Actinomycetes</taxon>
        <taxon>Micrococcales</taxon>
        <taxon>Bogoriellaceae</taxon>
        <taxon>Georgenia</taxon>
    </lineage>
</organism>
<dbReference type="InterPro" id="IPR005754">
    <property type="entry name" value="Sortase"/>
</dbReference>
<comment type="caution">
    <text evidence="4">The sequence shown here is derived from an EMBL/GenBank/DDBJ whole genome shotgun (WGS) entry which is preliminary data.</text>
</comment>
<evidence type="ECO:0000313" key="4">
    <source>
        <dbReference type="EMBL" id="PFG39130.1"/>
    </source>
</evidence>
<keyword evidence="5" id="KW-1185">Reference proteome</keyword>
<evidence type="ECO:0000256" key="1">
    <source>
        <dbReference type="ARBA" id="ARBA00022801"/>
    </source>
</evidence>
<reference evidence="4 5" key="1">
    <citation type="submission" date="2017-10" db="EMBL/GenBank/DDBJ databases">
        <title>Sequencing the genomes of 1000 actinobacteria strains.</title>
        <authorList>
            <person name="Klenk H.-P."/>
        </authorList>
    </citation>
    <scope>NUCLEOTIDE SEQUENCE [LARGE SCALE GENOMIC DNA]</scope>
    <source>
        <strain evidence="4 5">DSM 21838</strain>
    </source>
</reference>
<dbReference type="GO" id="GO:0016787">
    <property type="term" value="F:hydrolase activity"/>
    <property type="evidence" value="ECO:0007669"/>
    <property type="project" value="UniProtKB-KW"/>
</dbReference>
<evidence type="ECO:0000313" key="5">
    <source>
        <dbReference type="Proteomes" id="UP000222106"/>
    </source>
</evidence>
<dbReference type="Pfam" id="PF04203">
    <property type="entry name" value="Sortase"/>
    <property type="match status" value="1"/>
</dbReference>
<dbReference type="Gene3D" id="2.40.260.10">
    <property type="entry name" value="Sortase"/>
    <property type="match status" value="1"/>
</dbReference>
<dbReference type="SUPFAM" id="SSF63817">
    <property type="entry name" value="Sortase"/>
    <property type="match status" value="1"/>
</dbReference>
<name>A0A2A9ELL7_9MICO</name>
<dbReference type="AlphaFoldDB" id="A0A2A9ELL7"/>
<evidence type="ECO:0000256" key="2">
    <source>
        <dbReference type="SAM" id="MobiDB-lite"/>
    </source>
</evidence>
<dbReference type="EMBL" id="PDJI01000004">
    <property type="protein sequence ID" value="PFG39130.1"/>
    <property type="molecule type" value="Genomic_DNA"/>
</dbReference>
<dbReference type="InterPro" id="IPR042001">
    <property type="entry name" value="Sortase_F"/>
</dbReference>
<dbReference type="RefSeq" id="WP_211287106.1">
    <property type="nucleotide sequence ID" value="NZ_PDJI01000004.1"/>
</dbReference>
<dbReference type="CDD" id="cd05829">
    <property type="entry name" value="Sortase_F"/>
    <property type="match status" value="1"/>
</dbReference>
<keyword evidence="1" id="KW-0378">Hydrolase</keyword>
<keyword evidence="3" id="KW-0732">Signal</keyword>
<protein>
    <submittedName>
        <fullName evidence="4">LPXTG-site transpeptidase (Sortase) family protein</fullName>
    </submittedName>
</protein>
<accession>A0A2A9ELL7</accession>
<feature type="signal peptide" evidence="3">
    <location>
        <begin position="1"/>
        <end position="19"/>
    </location>
</feature>
<dbReference type="InterPro" id="IPR023365">
    <property type="entry name" value="Sortase_dom-sf"/>
</dbReference>
<proteinExistence type="predicted"/>
<sequence length="227" mass="23666">MRTPTATVAALLLGPALLAGCSDDPGQPAPTTAVPVDTPSPAGTAPGTAASTVTEPAGAAPTDIPVRDAGEAARTTAPRPPVRLVYDALDIDMPVVPVGVADDGQMEVRPDALEAGWYRFGPTVGAEEGTAVVAAHAGSYVTPRGPFYDLKDARPGDRVRVTRADGQVLDYEVTSVEKVGKDVIDLEQYFRRDGAPRLVLFTCGGRWDEARQSYDDNVVVSARPVGG</sequence>
<feature type="compositionally biased region" description="Low complexity" evidence="2">
    <location>
        <begin position="29"/>
        <end position="52"/>
    </location>
</feature>
<feature type="chain" id="PRO_5039464453" evidence="3">
    <location>
        <begin position="20"/>
        <end position="227"/>
    </location>
</feature>
<evidence type="ECO:0000256" key="3">
    <source>
        <dbReference type="SAM" id="SignalP"/>
    </source>
</evidence>
<feature type="region of interest" description="Disordered" evidence="2">
    <location>
        <begin position="22"/>
        <end position="64"/>
    </location>
</feature>
<dbReference type="PROSITE" id="PS51257">
    <property type="entry name" value="PROKAR_LIPOPROTEIN"/>
    <property type="match status" value="1"/>
</dbReference>